<dbReference type="RefSeq" id="XP_025412965.1">
    <property type="nucleotide sequence ID" value="XM_025557180.1"/>
</dbReference>
<dbReference type="RefSeq" id="XP_025412963.1">
    <property type="nucleotide sequence ID" value="XM_025557178.1"/>
</dbReference>
<dbReference type="PANTHER" id="PTHR34644">
    <property type="entry name" value="SINGLE-PASS MEMBRANE AND COILED-COIL DOMAIN-CONTAINING PROTEIN 4"/>
    <property type="match status" value="1"/>
</dbReference>
<comment type="subcellular location">
    <subcellularLocation>
        <location evidence="1">Membrane</location>
        <topology evidence="1">Single-pass membrane protein</topology>
    </subcellularLocation>
</comment>
<evidence type="ECO:0000256" key="9">
    <source>
        <dbReference type="SAM" id="Phobius"/>
    </source>
</evidence>
<dbReference type="RefSeq" id="XP_025412964.1">
    <property type="nucleotide sequence ID" value="XM_025557179.1"/>
</dbReference>
<organism evidence="10 13">
    <name type="scientific">Sipha flava</name>
    <name type="common">yellow sugarcane aphid</name>
    <dbReference type="NCBI Taxonomy" id="143950"/>
    <lineage>
        <taxon>Eukaryota</taxon>
        <taxon>Metazoa</taxon>
        <taxon>Ecdysozoa</taxon>
        <taxon>Arthropoda</taxon>
        <taxon>Hexapoda</taxon>
        <taxon>Insecta</taxon>
        <taxon>Pterygota</taxon>
        <taxon>Neoptera</taxon>
        <taxon>Paraneoptera</taxon>
        <taxon>Hemiptera</taxon>
        <taxon>Sternorrhyncha</taxon>
        <taxon>Aphidomorpha</taxon>
        <taxon>Aphidoidea</taxon>
        <taxon>Aphididae</taxon>
        <taxon>Sipha</taxon>
    </lineage>
</organism>
<comment type="similarity">
    <text evidence="2">Belongs to the SMCO4 family.</text>
</comment>
<evidence type="ECO:0000256" key="5">
    <source>
        <dbReference type="ARBA" id="ARBA00022989"/>
    </source>
</evidence>
<keyword evidence="6" id="KW-0175">Coiled coil</keyword>
<feature type="transmembrane region" description="Helical" evidence="9">
    <location>
        <begin position="29"/>
        <end position="51"/>
    </location>
</feature>
<keyword evidence="7 9" id="KW-0472">Membrane</keyword>
<evidence type="ECO:0000313" key="11">
    <source>
        <dbReference type="RefSeq" id="XP_025412963.1"/>
    </source>
</evidence>
<reference evidence="11 12" key="1">
    <citation type="submission" date="2025-04" db="UniProtKB">
        <authorList>
            <consortium name="RefSeq"/>
        </authorList>
    </citation>
    <scope>IDENTIFICATION</scope>
    <source>
        <tissue evidence="11 12">Whole body</tissue>
    </source>
</reference>
<evidence type="ECO:0000256" key="6">
    <source>
        <dbReference type="ARBA" id="ARBA00023054"/>
    </source>
</evidence>
<evidence type="ECO:0000256" key="7">
    <source>
        <dbReference type="ARBA" id="ARBA00023136"/>
    </source>
</evidence>
<dbReference type="InterPro" id="IPR027960">
    <property type="entry name" value="DUF4519"/>
</dbReference>
<keyword evidence="5 9" id="KW-1133">Transmembrane helix</keyword>
<evidence type="ECO:0000313" key="13">
    <source>
        <dbReference type="RefSeq" id="XP_025412965.1"/>
    </source>
</evidence>
<dbReference type="AlphaFoldDB" id="A0A8B8FRI4"/>
<dbReference type="PANTHER" id="PTHR34644:SF2">
    <property type="entry name" value="SINGLE-PASS MEMBRANE AND COILED-COIL DOMAIN-CONTAINING PROTEIN 4"/>
    <property type="match status" value="1"/>
</dbReference>
<evidence type="ECO:0000256" key="2">
    <source>
        <dbReference type="ARBA" id="ARBA00009202"/>
    </source>
</evidence>
<protein>
    <recommendedName>
        <fullName evidence="3">Single-pass membrane and coiled-coil domain-containing protein 4 homolog</fullName>
    </recommendedName>
</protein>
<dbReference type="GeneID" id="112685331"/>
<feature type="region of interest" description="Disordered" evidence="8">
    <location>
        <begin position="1"/>
        <end position="21"/>
    </location>
</feature>
<proteinExistence type="inferred from homology"/>
<evidence type="ECO:0000256" key="4">
    <source>
        <dbReference type="ARBA" id="ARBA00022692"/>
    </source>
</evidence>
<keyword evidence="10" id="KW-1185">Reference proteome</keyword>
<sequence length="67" mass="7829">MRNSRTNKPKETSKQKKERKREFLENKKNVVSVVLPTLTVIFALITLFIYLKVHPNALNFMASEKPL</sequence>
<dbReference type="GO" id="GO:0016020">
    <property type="term" value="C:membrane"/>
    <property type="evidence" value="ECO:0007669"/>
    <property type="project" value="UniProtKB-SubCell"/>
</dbReference>
<evidence type="ECO:0000256" key="3">
    <source>
        <dbReference type="ARBA" id="ARBA00017028"/>
    </source>
</evidence>
<evidence type="ECO:0000313" key="10">
    <source>
        <dbReference type="Proteomes" id="UP000694846"/>
    </source>
</evidence>
<evidence type="ECO:0000256" key="8">
    <source>
        <dbReference type="SAM" id="MobiDB-lite"/>
    </source>
</evidence>
<gene>
    <name evidence="11 12 13" type="primary">LOC112685331</name>
</gene>
<dbReference type="Pfam" id="PF15012">
    <property type="entry name" value="DUF4519"/>
    <property type="match status" value="1"/>
</dbReference>
<dbReference type="Proteomes" id="UP000694846">
    <property type="component" value="Unplaced"/>
</dbReference>
<dbReference type="OrthoDB" id="10266771at2759"/>
<feature type="compositionally biased region" description="Basic and acidic residues" evidence="8">
    <location>
        <begin position="8"/>
        <end position="21"/>
    </location>
</feature>
<name>A0A8B8FRI4_9HEMI</name>
<accession>A0A8B8FRI4</accession>
<evidence type="ECO:0000313" key="12">
    <source>
        <dbReference type="RefSeq" id="XP_025412964.1"/>
    </source>
</evidence>
<keyword evidence="4 9" id="KW-0812">Transmembrane</keyword>
<evidence type="ECO:0000256" key="1">
    <source>
        <dbReference type="ARBA" id="ARBA00004167"/>
    </source>
</evidence>